<feature type="non-terminal residue" evidence="4">
    <location>
        <position position="1"/>
    </location>
</feature>
<feature type="compositionally biased region" description="Low complexity" evidence="2">
    <location>
        <begin position="730"/>
        <end position="742"/>
    </location>
</feature>
<dbReference type="EMBL" id="BKCJ010164205">
    <property type="protein sequence ID" value="GEY26190.1"/>
    <property type="molecule type" value="Genomic_DNA"/>
</dbReference>
<feature type="region of interest" description="Disordered" evidence="2">
    <location>
        <begin position="559"/>
        <end position="598"/>
    </location>
</feature>
<feature type="coiled-coil region" evidence="1">
    <location>
        <begin position="753"/>
        <end position="801"/>
    </location>
</feature>
<comment type="caution">
    <text evidence="4">The sequence shown here is derived from an EMBL/GenBank/DDBJ whole genome shotgun (WGS) entry which is preliminary data.</text>
</comment>
<proteinExistence type="predicted"/>
<feature type="coiled-coil region" evidence="1">
    <location>
        <begin position="636"/>
        <end position="663"/>
    </location>
</feature>
<accession>A0A699HI05</accession>
<reference evidence="4" key="1">
    <citation type="journal article" date="2019" name="Sci. Rep.">
        <title>Draft genome of Tanacetum cinerariifolium, the natural source of mosquito coil.</title>
        <authorList>
            <person name="Yamashiro T."/>
            <person name="Shiraishi A."/>
            <person name="Satake H."/>
            <person name="Nakayama K."/>
        </authorList>
    </citation>
    <scope>NUCLEOTIDE SEQUENCE</scope>
</reference>
<keyword evidence="1" id="KW-0175">Coiled coil</keyword>
<feature type="region of interest" description="Disordered" evidence="2">
    <location>
        <begin position="359"/>
        <end position="385"/>
    </location>
</feature>
<evidence type="ECO:0000313" key="4">
    <source>
        <dbReference type="EMBL" id="GEY26190.1"/>
    </source>
</evidence>
<feature type="region of interest" description="Disordered" evidence="2">
    <location>
        <begin position="713"/>
        <end position="742"/>
    </location>
</feature>
<feature type="compositionally biased region" description="Pro residues" evidence="2">
    <location>
        <begin position="362"/>
        <end position="376"/>
    </location>
</feature>
<feature type="region of interest" description="Disordered" evidence="2">
    <location>
        <begin position="1003"/>
        <end position="1022"/>
    </location>
</feature>
<sequence length="1294" mass="147091">EEEVYVCQPLGFEDPDYPDKVYKVVKVLYGLHQASRAWYETLANYLLENGFQRGKIDQALFIKKQKGDILLVQVDVNDIIFCSTNKDLCKAFEKLMKDKFQMSLMGELTFFLGQQVKQKHDGIFISQDKYVAEILRKFGLIDEKLASTPIDTEKPLLKDPGDASEGFKQILDFLNASVINYALTVNPTIYVSCIKQFWSSVSIKKTNDVVRLRALIDRKKLLITEDTVRQALRLDDAKSIDCLPNEEIFADLARMGPVRNVDSSSKFYMYPRFLQLMIAAQVGNLSFHTTKYPSIFLTQKVFANMRRVGKGFSGVDTPLLKGMLVPQQVADDVVDNIVADDVATDAVADEVADVVAEDALEPTPPSPTPATTPPTPQQGVTSTLPLSPHQSLIAQPSLSPQQQPSQPTTISIDLLNTLLETCTTLTRRVEILEQDKVAQALEITKIKQRVRRLEKRNKVKASGGCIQTKGIIAELDADKDITLEEVDATKDAEVGDKEADVQGRLEESHAQVYHIDLEYVGKVLSMQDDEPEAAELKEVIEVVTTDMLMTEVVTTAASTTTAAPNAARRRKGLVIRDPKETATPSTTVHSEPKSKDKGKVILVEEPKPLKKQAQIEQDEAYAREGMSYDDIRPIFKKHFNSNVAFLEKSKEQLKEEASKALKRKVKVLSSKQPRSKSLMRRLILIAVSSKLMLFGLTIDVARLMLLELIPSSSQVAPTPPPTPHQSLIAQPSSPSSQKPSQPLQTINISMDLLNTLLETCTTLTRRVENLEQDKIGQALEITRLKQRVRRLEKKRKLKASRLTRLRKGRLEESQAQVYHLDLEHAEKVLSMHDDEAELAKLKEVIKVVTTAKLITEVVTIAATTIIVAKMPKASAARRRKGVVIRDPKETATPSVIMHYELKSKDKGKGILVEEPKPLKKQAQIEQNEAYARELKVELNANINWNKVIKHARKNMMVYLKNMAGFKMDFFKGMTYDEIRPIFKKHFNSIVAFLEKGEKELEEEASKQSKRKSETSEEKAAKKQKLDEEVYEFKTHLQIIPNDEDDVYTEATHLDLKVPVVDYQIHTEHNKPYYKIIRVDGTHQLFLSFISLLRNFNREDLEMLWKIVQERFAPSEPKNFSYDFLLNTLKTMFEKPNVEAHIWNNQRGSYGLAKIKGWKLLESCGVHIITFVTTQMILLVERRYHLTRFTLDQMLNNVRIEVEKESKVLLELLKDFKEYTLRGYYCWLKTYCCWCKLKLLDNVVGSRLRLLEENDVAVEKDKEITLNLLVALSLDSAQTLSSQTKFSLSGFRFYP</sequence>
<feature type="non-terminal residue" evidence="4">
    <location>
        <position position="1294"/>
    </location>
</feature>
<feature type="domain" description="Reverse transcriptase Ty1/copia-type" evidence="3">
    <location>
        <begin position="1"/>
        <end position="150"/>
    </location>
</feature>
<dbReference type="InterPro" id="IPR013103">
    <property type="entry name" value="RVT_2"/>
</dbReference>
<gene>
    <name evidence="4" type="ORF">Tci_398164</name>
</gene>
<evidence type="ECO:0000256" key="2">
    <source>
        <dbReference type="SAM" id="MobiDB-lite"/>
    </source>
</evidence>
<organism evidence="4">
    <name type="scientific">Tanacetum cinerariifolium</name>
    <name type="common">Dalmatian daisy</name>
    <name type="synonym">Chrysanthemum cinerariifolium</name>
    <dbReference type="NCBI Taxonomy" id="118510"/>
    <lineage>
        <taxon>Eukaryota</taxon>
        <taxon>Viridiplantae</taxon>
        <taxon>Streptophyta</taxon>
        <taxon>Embryophyta</taxon>
        <taxon>Tracheophyta</taxon>
        <taxon>Spermatophyta</taxon>
        <taxon>Magnoliopsida</taxon>
        <taxon>eudicotyledons</taxon>
        <taxon>Gunneridae</taxon>
        <taxon>Pentapetalae</taxon>
        <taxon>asterids</taxon>
        <taxon>campanulids</taxon>
        <taxon>Asterales</taxon>
        <taxon>Asteraceae</taxon>
        <taxon>Asteroideae</taxon>
        <taxon>Anthemideae</taxon>
        <taxon>Anthemidinae</taxon>
        <taxon>Tanacetum</taxon>
    </lineage>
</organism>
<evidence type="ECO:0000256" key="1">
    <source>
        <dbReference type="SAM" id="Coils"/>
    </source>
</evidence>
<evidence type="ECO:0000259" key="3">
    <source>
        <dbReference type="Pfam" id="PF07727"/>
    </source>
</evidence>
<name>A0A699HI05_TANCI</name>
<dbReference type="Pfam" id="PF07727">
    <property type="entry name" value="RVT_2"/>
    <property type="match status" value="1"/>
</dbReference>
<protein>
    <submittedName>
        <fullName evidence="4">Uncharacterized mitochondrial protein AtMg00810-like</fullName>
    </submittedName>
</protein>